<evidence type="ECO:0000313" key="5">
    <source>
        <dbReference type="Proteomes" id="UP000247569"/>
    </source>
</evidence>
<dbReference type="PROSITE" id="PS50977">
    <property type="entry name" value="HTH_TETR_2"/>
    <property type="match status" value="1"/>
</dbReference>
<dbReference type="PANTHER" id="PTHR30055:SF196">
    <property type="entry name" value="HTH-TYPE TRANSCRIPTIONAL REGULATOR RUTR"/>
    <property type="match status" value="1"/>
</dbReference>
<dbReference type="GO" id="GO:0003700">
    <property type="term" value="F:DNA-binding transcription factor activity"/>
    <property type="evidence" value="ECO:0007669"/>
    <property type="project" value="TreeGrafter"/>
</dbReference>
<dbReference type="EMBL" id="QJKF01000015">
    <property type="protein sequence ID" value="PXX58117.1"/>
    <property type="molecule type" value="Genomic_DNA"/>
</dbReference>
<dbReference type="PANTHER" id="PTHR30055">
    <property type="entry name" value="HTH-TYPE TRANSCRIPTIONAL REGULATOR RUTR"/>
    <property type="match status" value="1"/>
</dbReference>
<accession>A0A318KEZ4</accession>
<dbReference type="RefSeq" id="WP_246003132.1">
    <property type="nucleotide sequence ID" value="NZ_QJKF01000015.1"/>
</dbReference>
<evidence type="ECO:0000256" key="2">
    <source>
        <dbReference type="PROSITE-ProRule" id="PRU00335"/>
    </source>
</evidence>
<organism evidence="4 5">
    <name type="scientific">Nocardia tenerifensis</name>
    <dbReference type="NCBI Taxonomy" id="228006"/>
    <lineage>
        <taxon>Bacteria</taxon>
        <taxon>Bacillati</taxon>
        <taxon>Actinomycetota</taxon>
        <taxon>Actinomycetes</taxon>
        <taxon>Mycobacteriales</taxon>
        <taxon>Nocardiaceae</taxon>
        <taxon>Nocardia</taxon>
    </lineage>
</organism>
<protein>
    <submittedName>
        <fullName evidence="4">TetR family transcriptional regulator</fullName>
    </submittedName>
</protein>
<dbReference type="Gene3D" id="1.10.357.10">
    <property type="entry name" value="Tetracycline Repressor, domain 2"/>
    <property type="match status" value="1"/>
</dbReference>
<sequence length="211" mass="23341">MTTPRRGPGRPRKADAGDTKAALLDAALQLFARNGFAGTSIRSIAREVGLSESVLYAHFASKQAIFDAVLNTLGPRNPLDMIGDDVLADTDPPRYLRELVRVVLEEWEREDARLLISVMARDGLLHSSALRDAVSAMRTPVSRLFARWIEAGLIPANLAAPDDLAMSFTGFIGLTRVLHLHADASDRDREKARDDIRRHVETFISVVFRPD</sequence>
<comment type="caution">
    <text evidence="4">The sequence shown here is derived from an EMBL/GenBank/DDBJ whole genome shotgun (WGS) entry which is preliminary data.</text>
</comment>
<evidence type="ECO:0000313" key="4">
    <source>
        <dbReference type="EMBL" id="PXX58117.1"/>
    </source>
</evidence>
<dbReference type="GO" id="GO:0000976">
    <property type="term" value="F:transcription cis-regulatory region binding"/>
    <property type="evidence" value="ECO:0007669"/>
    <property type="project" value="TreeGrafter"/>
</dbReference>
<evidence type="ECO:0000256" key="1">
    <source>
        <dbReference type="ARBA" id="ARBA00023125"/>
    </source>
</evidence>
<reference evidence="4 5" key="1">
    <citation type="submission" date="2018-05" db="EMBL/GenBank/DDBJ databases">
        <title>Genomic Encyclopedia of Type Strains, Phase IV (KMG-IV): sequencing the most valuable type-strain genomes for metagenomic binning, comparative biology and taxonomic classification.</title>
        <authorList>
            <person name="Goeker M."/>
        </authorList>
    </citation>
    <scope>NUCLEOTIDE SEQUENCE [LARGE SCALE GENOMIC DNA]</scope>
    <source>
        <strain evidence="4 5">DSM 44704</strain>
    </source>
</reference>
<gene>
    <name evidence="4" type="ORF">DFR70_11590</name>
</gene>
<name>A0A318KEZ4_9NOCA</name>
<keyword evidence="5" id="KW-1185">Reference proteome</keyword>
<feature type="DNA-binding region" description="H-T-H motif" evidence="2">
    <location>
        <begin position="40"/>
        <end position="59"/>
    </location>
</feature>
<dbReference type="AlphaFoldDB" id="A0A318KEZ4"/>
<dbReference type="PRINTS" id="PR00455">
    <property type="entry name" value="HTHTETR"/>
</dbReference>
<dbReference type="Proteomes" id="UP000247569">
    <property type="component" value="Unassembled WGS sequence"/>
</dbReference>
<dbReference type="SUPFAM" id="SSF46689">
    <property type="entry name" value="Homeodomain-like"/>
    <property type="match status" value="1"/>
</dbReference>
<evidence type="ECO:0000259" key="3">
    <source>
        <dbReference type="PROSITE" id="PS50977"/>
    </source>
</evidence>
<dbReference type="InterPro" id="IPR001647">
    <property type="entry name" value="HTH_TetR"/>
</dbReference>
<keyword evidence="1 2" id="KW-0238">DNA-binding</keyword>
<feature type="domain" description="HTH tetR-type" evidence="3">
    <location>
        <begin position="17"/>
        <end position="77"/>
    </location>
</feature>
<dbReference type="InterPro" id="IPR050109">
    <property type="entry name" value="HTH-type_TetR-like_transc_reg"/>
</dbReference>
<dbReference type="InterPro" id="IPR009057">
    <property type="entry name" value="Homeodomain-like_sf"/>
</dbReference>
<proteinExistence type="predicted"/>
<dbReference type="Pfam" id="PF00440">
    <property type="entry name" value="TetR_N"/>
    <property type="match status" value="1"/>
</dbReference>